<gene>
    <name evidence="1" type="ORF">CRV2_00013973</name>
</gene>
<organism evidence="1 2">
    <name type="scientific">Clonostachys rosea f. rosea IK726</name>
    <dbReference type="NCBI Taxonomy" id="1349383"/>
    <lineage>
        <taxon>Eukaryota</taxon>
        <taxon>Fungi</taxon>
        <taxon>Dikarya</taxon>
        <taxon>Ascomycota</taxon>
        <taxon>Pezizomycotina</taxon>
        <taxon>Sordariomycetes</taxon>
        <taxon>Hypocreomycetidae</taxon>
        <taxon>Hypocreales</taxon>
        <taxon>Bionectriaceae</taxon>
        <taxon>Clonostachys</taxon>
    </lineage>
</organism>
<dbReference type="Proteomes" id="UP000836387">
    <property type="component" value="Unassembled WGS sequence"/>
</dbReference>
<name>A0ACA9U5A4_BIOOC</name>
<protein>
    <submittedName>
        <fullName evidence="1">Uncharacterized protein</fullName>
    </submittedName>
</protein>
<evidence type="ECO:0000313" key="1">
    <source>
        <dbReference type="EMBL" id="CAG9948433.1"/>
    </source>
</evidence>
<keyword evidence="2" id="KW-1185">Reference proteome</keyword>
<sequence length="127" mass="13465">MDAHMEGISSSIIVQAVNGLTAEYPKPSMVHLSTLPGTPRQQDDTVLVATIFAAHTAQPPQSSHIALEETLRGRSSYEDYAESLLSALTFSSPNVLVVQALPLMAALKGSSGELNEGWMHCGGDSDL</sequence>
<accession>A0ACA9U5A4</accession>
<dbReference type="EMBL" id="CADEHS020000024">
    <property type="protein sequence ID" value="CAG9948433.1"/>
    <property type="molecule type" value="Genomic_DNA"/>
</dbReference>
<evidence type="ECO:0000313" key="2">
    <source>
        <dbReference type="Proteomes" id="UP000836387"/>
    </source>
</evidence>
<reference evidence="1" key="1">
    <citation type="submission" date="2020-04" db="EMBL/GenBank/DDBJ databases">
        <authorList>
            <person name="Broberg M."/>
        </authorList>
    </citation>
    <scope>NUCLEOTIDE SEQUENCE</scope>
</reference>
<proteinExistence type="predicted"/>
<reference evidence="1" key="2">
    <citation type="submission" date="2021-10" db="EMBL/GenBank/DDBJ databases">
        <authorList>
            <person name="Piombo E."/>
        </authorList>
    </citation>
    <scope>NUCLEOTIDE SEQUENCE</scope>
</reference>
<comment type="caution">
    <text evidence="1">The sequence shown here is derived from an EMBL/GenBank/DDBJ whole genome shotgun (WGS) entry which is preliminary data.</text>
</comment>